<dbReference type="RefSeq" id="WP_043375095.1">
    <property type="nucleotide sequence ID" value="NZ_CP006704.1"/>
</dbReference>
<feature type="transmembrane region" description="Helical" evidence="6">
    <location>
        <begin position="155"/>
        <end position="172"/>
    </location>
</feature>
<protein>
    <submittedName>
        <fullName evidence="7">Amino acid permease</fullName>
    </submittedName>
</protein>
<dbReference type="GO" id="GO:0015171">
    <property type="term" value="F:amino acid transmembrane transporter activity"/>
    <property type="evidence" value="ECO:0007669"/>
    <property type="project" value="TreeGrafter"/>
</dbReference>
<feature type="transmembrane region" description="Helical" evidence="6">
    <location>
        <begin position="463"/>
        <end position="481"/>
    </location>
</feature>
<dbReference type="Pfam" id="PF13520">
    <property type="entry name" value="AA_permease_2"/>
    <property type="match status" value="1"/>
</dbReference>
<comment type="subcellular location">
    <subcellularLocation>
        <location evidence="1">Membrane</location>
        <topology evidence="1">Multi-pass membrane protein</topology>
    </subcellularLocation>
</comment>
<feature type="transmembrane region" description="Helical" evidence="6">
    <location>
        <begin position="327"/>
        <end position="360"/>
    </location>
</feature>
<gene>
    <name evidence="7" type="ORF">O987_24230</name>
</gene>
<dbReference type="InterPro" id="IPR002293">
    <property type="entry name" value="AA/rel_permease1"/>
</dbReference>
<feature type="transmembrane region" description="Helical" evidence="6">
    <location>
        <begin position="283"/>
        <end position="307"/>
    </location>
</feature>
<feature type="transmembrane region" description="Helical" evidence="6">
    <location>
        <begin position="438"/>
        <end position="457"/>
    </location>
</feature>
<evidence type="ECO:0000256" key="6">
    <source>
        <dbReference type="SAM" id="Phobius"/>
    </source>
</evidence>
<evidence type="ECO:0000256" key="4">
    <source>
        <dbReference type="ARBA" id="ARBA00022989"/>
    </source>
</evidence>
<feature type="transmembrane region" description="Helical" evidence="6">
    <location>
        <begin position="243"/>
        <end position="262"/>
    </location>
</feature>
<feature type="transmembrane region" description="Helical" evidence="6">
    <location>
        <begin position="94"/>
        <end position="114"/>
    </location>
</feature>
<feature type="transmembrane region" description="Helical" evidence="6">
    <location>
        <begin position="60"/>
        <end position="82"/>
    </location>
</feature>
<dbReference type="Gene3D" id="1.20.1740.10">
    <property type="entry name" value="Amino acid/polyamine transporter I"/>
    <property type="match status" value="1"/>
</dbReference>
<evidence type="ECO:0000313" key="8">
    <source>
        <dbReference type="Proteomes" id="UP000028782"/>
    </source>
</evidence>
<dbReference type="GO" id="GO:0016020">
    <property type="term" value="C:membrane"/>
    <property type="evidence" value="ECO:0007669"/>
    <property type="project" value="UniProtKB-SubCell"/>
</dbReference>
<dbReference type="KEGG" id="ctes:O987_24230"/>
<feature type="transmembrane region" description="Helical" evidence="6">
    <location>
        <begin position="27"/>
        <end position="48"/>
    </location>
</feature>
<dbReference type="PANTHER" id="PTHR43243">
    <property type="entry name" value="INNER MEMBRANE TRANSPORTER YGJI-RELATED"/>
    <property type="match status" value="1"/>
</dbReference>
<dbReference type="PANTHER" id="PTHR43243:SF4">
    <property type="entry name" value="CATIONIC AMINO ACID TRANSPORTER 4"/>
    <property type="match status" value="1"/>
</dbReference>
<accession>A0A076PZM0</accession>
<keyword evidence="2" id="KW-0813">Transport</keyword>
<feature type="transmembrane region" description="Helical" evidence="6">
    <location>
        <begin position="184"/>
        <end position="201"/>
    </location>
</feature>
<evidence type="ECO:0000256" key="2">
    <source>
        <dbReference type="ARBA" id="ARBA00022448"/>
    </source>
</evidence>
<evidence type="ECO:0000313" key="7">
    <source>
        <dbReference type="EMBL" id="AIJ48922.1"/>
    </source>
</evidence>
<reference evidence="7 8" key="1">
    <citation type="journal article" date="2014" name="Genome Announc.">
        <title>Complete Genome Sequence of Polychlorinated Biphenyl Degrader Comamonas testosteroni TK102 (NBRC 109938).</title>
        <authorList>
            <person name="Fukuda K."/>
            <person name="Hosoyama A."/>
            <person name="Tsuchikane K."/>
            <person name="Ohji S."/>
            <person name="Yamazoe A."/>
            <person name="Fujita N."/>
            <person name="Shintani M."/>
            <person name="Kimbara K."/>
        </authorList>
    </citation>
    <scope>NUCLEOTIDE SEQUENCE [LARGE SCALE GENOMIC DNA]</scope>
    <source>
        <strain evidence="7">TK102</strain>
    </source>
</reference>
<evidence type="ECO:0000256" key="3">
    <source>
        <dbReference type="ARBA" id="ARBA00022692"/>
    </source>
</evidence>
<name>A0A076PZM0_COMTE</name>
<dbReference type="Proteomes" id="UP000028782">
    <property type="component" value="Chromosome"/>
</dbReference>
<dbReference type="PIRSF" id="PIRSF006060">
    <property type="entry name" value="AA_transporter"/>
    <property type="match status" value="1"/>
</dbReference>
<dbReference type="HOGENOM" id="CLU_007946_15_7_4"/>
<feature type="transmembrane region" description="Helical" evidence="6">
    <location>
        <begin position="381"/>
        <end position="400"/>
    </location>
</feature>
<sequence>MQWLKTKTIEQALADSDEPGRQLQRSLGAFDLMILGVAVAVGAGIFSVGARAAGSFAGPAVIFSFILAAATCALATMCYAEFASSVPVTGSAYTYTYLTLGEGVAWIIGWNLLLEMIAAGAVIAKYWGIYLSTVFATAGVDIPSTLHLGAISLEWGPFFIVAVFTGLLILGTQESARVNNVFTLIKIAITLFVIVVGFTYMDLKNFTPFVPPAQPPVAGHGVTADVWGQPMLAWLFGARPSQYGWLGVISGASLVFFAFIGFDVVATSAEEVREPQKTLPRGIFGGLALVTLLYILVTLALTGMVPYTELAKAENPSLATAFISVGANWAAQVIAVGVLLGLTTVVMVLLMGSARILMALSRDGLLPRSWSVTSARRKTPVRLQLMVGAVVAVLAGFTKVELLEEMINIGTLSAFVLVSIGVLLLRKKRPDAGTGYRVPWVPVLPLLSALLCFYLMLNLTTLTWLRFVGWMALGAVIYMAYGMRHSRLAQEDKK</sequence>
<keyword evidence="3 6" id="KW-0812">Transmembrane</keyword>
<feature type="transmembrane region" description="Helical" evidence="6">
    <location>
        <begin position="406"/>
        <end position="426"/>
    </location>
</feature>
<evidence type="ECO:0000256" key="5">
    <source>
        <dbReference type="ARBA" id="ARBA00023136"/>
    </source>
</evidence>
<dbReference type="AlphaFoldDB" id="A0A076PZM0"/>
<feature type="transmembrane region" description="Helical" evidence="6">
    <location>
        <begin position="126"/>
        <end position="149"/>
    </location>
</feature>
<keyword evidence="5 6" id="KW-0472">Membrane</keyword>
<dbReference type="EMBL" id="CP006704">
    <property type="protein sequence ID" value="AIJ48922.1"/>
    <property type="molecule type" value="Genomic_DNA"/>
</dbReference>
<proteinExistence type="predicted"/>
<evidence type="ECO:0000256" key="1">
    <source>
        <dbReference type="ARBA" id="ARBA00004141"/>
    </source>
</evidence>
<organism evidence="7 8">
    <name type="scientific">Comamonas testosteroni TK102</name>
    <dbReference type="NCBI Taxonomy" id="1392005"/>
    <lineage>
        <taxon>Bacteria</taxon>
        <taxon>Pseudomonadati</taxon>
        <taxon>Pseudomonadota</taxon>
        <taxon>Betaproteobacteria</taxon>
        <taxon>Burkholderiales</taxon>
        <taxon>Comamonadaceae</taxon>
        <taxon>Comamonas</taxon>
    </lineage>
</organism>
<keyword evidence="4 6" id="KW-1133">Transmembrane helix</keyword>